<feature type="transmembrane region" description="Helical" evidence="1">
    <location>
        <begin position="28"/>
        <end position="53"/>
    </location>
</feature>
<keyword evidence="1" id="KW-0812">Transmembrane</keyword>
<evidence type="ECO:0000313" key="4">
    <source>
        <dbReference type="Proteomes" id="UP000232164"/>
    </source>
</evidence>
<dbReference type="RefSeq" id="WP_027508981.1">
    <property type="nucleotide sequence ID" value="NZ_CP104144.1"/>
</dbReference>
<dbReference type="AlphaFoldDB" id="A0A2N0DG06"/>
<feature type="transmembrane region" description="Helical" evidence="1">
    <location>
        <begin position="65"/>
        <end position="87"/>
    </location>
</feature>
<geneLocation type="plasmid" evidence="3 5">
    <name>pWSM1592_1</name>
</geneLocation>
<reference evidence="2 4" key="2">
    <citation type="submission" date="2017-12" db="EMBL/GenBank/DDBJ databases">
        <title>Genome sequence of Rhizobium sullae HCNT1 isolated from Sulla coronaria nodules and featuring peculiar denitrification phenotypes.</title>
        <authorList>
            <person name="De Diego-Diaz B."/>
            <person name="Treu L."/>
            <person name="Campanaro S."/>
            <person name="Da Silva Duarte V."/>
            <person name="Basaglia M."/>
            <person name="Favaro L."/>
            <person name="Casella S."/>
            <person name="Squartini A."/>
        </authorList>
    </citation>
    <scope>NUCLEOTIDE SEQUENCE [LARGE SCALE GENOMIC DNA]</scope>
    <source>
        <strain evidence="2 4">HCNT1</strain>
    </source>
</reference>
<protein>
    <recommendedName>
        <fullName evidence="6">Transmembrane protein</fullName>
    </recommendedName>
</protein>
<gene>
    <name evidence="2" type="ORF">CWR43_04190</name>
    <name evidence="3" type="ORF">N2599_32550</name>
</gene>
<organism evidence="2 4">
    <name type="scientific">Rhizobium sullae</name>
    <name type="common">Rhizobium hedysari</name>
    <dbReference type="NCBI Taxonomy" id="50338"/>
    <lineage>
        <taxon>Bacteria</taxon>
        <taxon>Pseudomonadati</taxon>
        <taxon>Pseudomonadota</taxon>
        <taxon>Alphaproteobacteria</taxon>
        <taxon>Hyphomicrobiales</taxon>
        <taxon>Rhizobiaceae</taxon>
        <taxon>Rhizobium/Agrobacterium group</taxon>
        <taxon>Rhizobium</taxon>
    </lineage>
</organism>
<evidence type="ECO:0008006" key="6">
    <source>
        <dbReference type="Google" id="ProtNLM"/>
    </source>
</evidence>
<evidence type="ECO:0000313" key="2">
    <source>
        <dbReference type="EMBL" id="PKA45017.1"/>
    </source>
</evidence>
<reference evidence="2 4" key="1">
    <citation type="submission" date="2017-11" db="EMBL/GenBank/DDBJ databases">
        <authorList>
            <person name="Han C.G."/>
        </authorList>
    </citation>
    <scope>NUCLEOTIDE SEQUENCE [LARGE SCALE GENOMIC DNA]</scope>
    <source>
        <strain evidence="2 4">HCNT1</strain>
    </source>
</reference>
<proteinExistence type="predicted"/>
<dbReference type="STRING" id="1041146.GCA_000427985_05006"/>
<accession>A0A2N0DG06</accession>
<reference evidence="3" key="3">
    <citation type="submission" date="2022-09" db="EMBL/GenBank/DDBJ databases">
        <title>Australian commercial rhizobial inoculants.</title>
        <authorList>
            <person name="Kohlmeier M.G."/>
            <person name="O'Hara G.W."/>
            <person name="Colombi E."/>
            <person name="Ramsay J.P."/>
            <person name="Terpolilli J."/>
        </authorList>
    </citation>
    <scope>NUCLEOTIDE SEQUENCE</scope>
    <source>
        <strain evidence="3">WSM1592</strain>
        <plasmid evidence="3">pWSM1592_1</plasmid>
    </source>
</reference>
<dbReference type="Proteomes" id="UP001060123">
    <property type="component" value="Plasmid pWSM1592_1"/>
</dbReference>
<evidence type="ECO:0000256" key="1">
    <source>
        <dbReference type="SAM" id="Phobius"/>
    </source>
</evidence>
<keyword evidence="1" id="KW-0472">Membrane</keyword>
<evidence type="ECO:0000313" key="5">
    <source>
        <dbReference type="Proteomes" id="UP001060123"/>
    </source>
</evidence>
<keyword evidence="3" id="KW-0614">Plasmid</keyword>
<sequence>MHMLLVIIGGVVLLGVFALFGKLWGGDVAGVATAAKAFIPLWLAVTLVNMWVGVTRAGYTVAQELPILLVVFAVPAALAAVVAWRLVRG</sequence>
<evidence type="ECO:0000313" key="3">
    <source>
        <dbReference type="EMBL" id="UWU17472.1"/>
    </source>
</evidence>
<dbReference type="EMBL" id="CP104144">
    <property type="protein sequence ID" value="UWU17472.1"/>
    <property type="molecule type" value="Genomic_DNA"/>
</dbReference>
<dbReference type="EMBL" id="PIQN01000003">
    <property type="protein sequence ID" value="PKA45017.1"/>
    <property type="molecule type" value="Genomic_DNA"/>
</dbReference>
<keyword evidence="1" id="KW-1133">Transmembrane helix</keyword>
<name>A0A2N0DG06_RHISU</name>
<dbReference type="Proteomes" id="UP000232164">
    <property type="component" value="Unassembled WGS sequence"/>
</dbReference>
<keyword evidence="5" id="KW-1185">Reference proteome</keyword>